<keyword evidence="3" id="KW-1003">Cell membrane</keyword>
<name>A0A2W4Z4P3_9SPHN</name>
<accession>A0A2W4Z4P3</accession>
<comment type="caution">
    <text evidence="6">The sequence shown here is derived from an EMBL/GenBank/DDBJ whole genome shotgun (WGS) entry which is preliminary data.</text>
</comment>
<organism evidence="6 7">
    <name type="scientific">Sphingomonas hengshuiensis</name>
    <dbReference type="NCBI Taxonomy" id="1609977"/>
    <lineage>
        <taxon>Bacteria</taxon>
        <taxon>Pseudomonadati</taxon>
        <taxon>Pseudomonadota</taxon>
        <taxon>Alphaproteobacteria</taxon>
        <taxon>Sphingomonadales</taxon>
        <taxon>Sphingomonadaceae</taxon>
        <taxon>Sphingomonas</taxon>
    </lineage>
</organism>
<evidence type="ECO:0000313" key="7">
    <source>
        <dbReference type="Proteomes" id="UP000248614"/>
    </source>
</evidence>
<protein>
    <submittedName>
        <fullName evidence="6">Nitrate transporter</fullName>
    </submittedName>
</protein>
<sequence length="403" mass="43229">MSTETLRIGFLPLVDAALPILAHELGFAEREGLSLDLVRDVTWATVRDRLLYGHTDMAHMVAPLAIATALGRDRPATPMAVPFVLGLNGNAITFSTALGDACGLGDTLGDPYRVGAALREVAAARQARGALLRFGVVHRYSSHNYMLRYWLAGVGIRPDHDVEIVVTSPPFAADALAAGEVDGICVGEPWNSIAVDRGVGRIALATAQIWRRGVEKVLAMRADTADRRSDATRRLLRALHAAAAHFVRPDTAGASAAILAQPRYLDAPEDTILRAITDRIRLVSGGIPIHYPDFMFQHREAANFPWRSQAAWLYAQMTRWDGRGYDAGDAAIAAATFRPDLYRAALAGSGAVLPGASSKLEGALEAPIGAGSTQGRLMLGNDRFFDGRAFDPDDIPGYLAAMP</sequence>
<dbReference type="PANTHER" id="PTHR30024:SF43">
    <property type="entry name" value="BLL4572 PROTEIN"/>
    <property type="match status" value="1"/>
</dbReference>
<evidence type="ECO:0000256" key="1">
    <source>
        <dbReference type="ARBA" id="ARBA00004308"/>
    </source>
</evidence>
<dbReference type="SUPFAM" id="SSF53850">
    <property type="entry name" value="Periplasmic binding protein-like II"/>
    <property type="match status" value="1"/>
</dbReference>
<reference evidence="6 7" key="1">
    <citation type="submission" date="2017-08" db="EMBL/GenBank/DDBJ databases">
        <title>Infants hospitalized years apart are colonized by the same room-sourced microbial strains.</title>
        <authorList>
            <person name="Brooks B."/>
            <person name="Olm M.R."/>
            <person name="Firek B.A."/>
            <person name="Baker R."/>
            <person name="Thomas B.C."/>
            <person name="Morowitz M.J."/>
            <person name="Banfield J.F."/>
        </authorList>
    </citation>
    <scope>NUCLEOTIDE SEQUENCE [LARGE SCALE GENOMIC DNA]</scope>
    <source>
        <strain evidence="6">S2_018_000_R3_110</strain>
    </source>
</reference>
<evidence type="ECO:0000256" key="3">
    <source>
        <dbReference type="ARBA" id="ARBA00022475"/>
    </source>
</evidence>
<keyword evidence="5" id="KW-0472">Membrane</keyword>
<dbReference type="Proteomes" id="UP000248614">
    <property type="component" value="Unassembled WGS sequence"/>
</dbReference>
<keyword evidence="2" id="KW-0813">Transport</keyword>
<gene>
    <name evidence="6" type="ORF">DI632_09395</name>
</gene>
<dbReference type="AlphaFoldDB" id="A0A2W4Z4P3"/>
<dbReference type="EMBL" id="QFNF01000022">
    <property type="protein sequence ID" value="PZO77243.1"/>
    <property type="molecule type" value="Genomic_DNA"/>
</dbReference>
<evidence type="ECO:0000256" key="2">
    <source>
        <dbReference type="ARBA" id="ARBA00022448"/>
    </source>
</evidence>
<dbReference type="Gene3D" id="3.40.190.10">
    <property type="entry name" value="Periplasmic binding protein-like II"/>
    <property type="match status" value="2"/>
</dbReference>
<dbReference type="Pfam" id="PF13379">
    <property type="entry name" value="NMT1_2"/>
    <property type="match status" value="1"/>
</dbReference>
<dbReference type="InterPro" id="IPR044527">
    <property type="entry name" value="NrtA/CpmA_ABC-bd_dom"/>
</dbReference>
<proteinExistence type="predicted"/>
<evidence type="ECO:0000313" key="6">
    <source>
        <dbReference type="EMBL" id="PZO77243.1"/>
    </source>
</evidence>
<comment type="subcellular location">
    <subcellularLocation>
        <location evidence="1">Endomembrane system</location>
    </subcellularLocation>
</comment>
<dbReference type="CDD" id="cd13553">
    <property type="entry name" value="PBP2_NrtA_CpmA_like"/>
    <property type="match status" value="1"/>
</dbReference>
<evidence type="ECO:0000256" key="4">
    <source>
        <dbReference type="ARBA" id="ARBA00022519"/>
    </source>
</evidence>
<dbReference type="PANTHER" id="PTHR30024">
    <property type="entry name" value="ALIPHATIC SULFONATES-BINDING PROTEIN-RELATED"/>
    <property type="match status" value="1"/>
</dbReference>
<dbReference type="GO" id="GO:0012505">
    <property type="term" value="C:endomembrane system"/>
    <property type="evidence" value="ECO:0007669"/>
    <property type="project" value="UniProtKB-SubCell"/>
</dbReference>
<keyword evidence="4" id="KW-0997">Cell inner membrane</keyword>
<evidence type="ECO:0000256" key="5">
    <source>
        <dbReference type="ARBA" id="ARBA00023136"/>
    </source>
</evidence>